<organism evidence="1 2">
    <name type="scientific">Parascaris equorum</name>
    <name type="common">Equine roundworm</name>
    <dbReference type="NCBI Taxonomy" id="6256"/>
    <lineage>
        <taxon>Eukaryota</taxon>
        <taxon>Metazoa</taxon>
        <taxon>Ecdysozoa</taxon>
        <taxon>Nematoda</taxon>
        <taxon>Chromadorea</taxon>
        <taxon>Rhabditida</taxon>
        <taxon>Spirurina</taxon>
        <taxon>Ascaridomorpha</taxon>
        <taxon>Ascaridoidea</taxon>
        <taxon>Ascarididae</taxon>
        <taxon>Parascaris</taxon>
    </lineage>
</organism>
<dbReference type="Proteomes" id="UP000887564">
    <property type="component" value="Unplaced"/>
</dbReference>
<name>A0A914RII1_PAREQ</name>
<dbReference type="WBParaSite" id="PEQ_0000631801-mRNA-1">
    <property type="protein sequence ID" value="PEQ_0000631801-mRNA-1"/>
    <property type="gene ID" value="PEQ_0000631801"/>
</dbReference>
<dbReference type="SUPFAM" id="SSF52540">
    <property type="entry name" value="P-loop containing nucleoside triphosphate hydrolases"/>
    <property type="match status" value="1"/>
</dbReference>
<dbReference type="InterPro" id="IPR027417">
    <property type="entry name" value="P-loop_NTPase"/>
</dbReference>
<reference evidence="2" key="1">
    <citation type="submission" date="2022-11" db="UniProtKB">
        <authorList>
            <consortium name="WormBaseParasite"/>
        </authorList>
    </citation>
    <scope>IDENTIFICATION</scope>
</reference>
<protein>
    <submittedName>
        <fullName evidence="2">Uncharacterized protein</fullName>
    </submittedName>
</protein>
<evidence type="ECO:0000313" key="2">
    <source>
        <dbReference type="WBParaSite" id="PEQ_0000631801-mRNA-1"/>
    </source>
</evidence>
<proteinExistence type="predicted"/>
<accession>A0A914RII1</accession>
<dbReference type="Gene3D" id="3.40.50.300">
    <property type="entry name" value="P-loop containing nucleotide triphosphate hydrolases"/>
    <property type="match status" value="1"/>
</dbReference>
<dbReference type="AlphaFoldDB" id="A0A914RII1"/>
<evidence type="ECO:0000313" key="1">
    <source>
        <dbReference type="Proteomes" id="UP000887564"/>
    </source>
</evidence>
<sequence>LQLCVPVGTKRIVHRTYEEFIVPPSDITSIQDVRHIYIKDMDELGQLAFKGYEKLNVIQSIVFEQAYKTRENLLICAPTGAGGF</sequence>
<keyword evidence="1" id="KW-1185">Reference proteome</keyword>